<dbReference type="OrthoDB" id="43654at2759"/>
<accession>A0A6A6T294</accession>
<dbReference type="PANTHER" id="PTHR34154">
    <property type="entry name" value="ALKALI-SENSITIVE LINKAGE PROTEIN 1"/>
    <property type="match status" value="1"/>
</dbReference>
<gene>
    <name evidence="2" type="ORF">K491DRAFT_718047</name>
</gene>
<dbReference type="Pfam" id="PF11790">
    <property type="entry name" value="Glyco_hydro_cc"/>
    <property type="match status" value="1"/>
</dbReference>
<sequence>MVIKKRCLLWDYTNTNDCPGQMDKVNFNGPISSVSNWNAWTPPELKGRAPFRPMIHLEHELSGDPWKWISESKEPIVVPTLRDQHHKKLVSPSYASDPAGQKWISEFISLVKDSLPDFLGLHWYGDSADEAQGYIDTMHKKFLNHKVIVPEIACISRNQKDCYAFTQKMCNWMDDQNFVFEYAFFGCMKNMPDDYVSPEARLMNPDGSFTDSMNKYMNAQPWN</sequence>
<proteinExistence type="predicted"/>
<evidence type="ECO:0000259" key="1">
    <source>
        <dbReference type="Pfam" id="PF11790"/>
    </source>
</evidence>
<protein>
    <submittedName>
        <fullName evidence="2">Glycoside hydrolase family 128 protein</fullName>
    </submittedName>
</protein>
<keyword evidence="3" id="KW-1185">Reference proteome</keyword>
<evidence type="ECO:0000313" key="2">
    <source>
        <dbReference type="EMBL" id="KAF2653437.1"/>
    </source>
</evidence>
<dbReference type="GO" id="GO:0009277">
    <property type="term" value="C:fungal-type cell wall"/>
    <property type="evidence" value="ECO:0007669"/>
    <property type="project" value="TreeGrafter"/>
</dbReference>
<dbReference type="InterPro" id="IPR024655">
    <property type="entry name" value="Asl1_glyco_hydro_catalytic"/>
</dbReference>
<dbReference type="SUPFAM" id="SSF51445">
    <property type="entry name" value="(Trans)glycosidases"/>
    <property type="match status" value="1"/>
</dbReference>
<feature type="domain" description="Asl1-like glycosyl hydrolase catalytic" evidence="1">
    <location>
        <begin position="80"/>
        <end position="216"/>
    </location>
</feature>
<dbReference type="AlphaFoldDB" id="A0A6A6T294"/>
<dbReference type="GO" id="GO:0071966">
    <property type="term" value="P:fungal-type cell wall polysaccharide metabolic process"/>
    <property type="evidence" value="ECO:0007669"/>
    <property type="project" value="TreeGrafter"/>
</dbReference>
<dbReference type="GO" id="GO:0016787">
    <property type="term" value="F:hydrolase activity"/>
    <property type="evidence" value="ECO:0007669"/>
    <property type="project" value="UniProtKB-KW"/>
</dbReference>
<organism evidence="2 3">
    <name type="scientific">Lophiostoma macrostomum CBS 122681</name>
    <dbReference type="NCBI Taxonomy" id="1314788"/>
    <lineage>
        <taxon>Eukaryota</taxon>
        <taxon>Fungi</taxon>
        <taxon>Dikarya</taxon>
        <taxon>Ascomycota</taxon>
        <taxon>Pezizomycotina</taxon>
        <taxon>Dothideomycetes</taxon>
        <taxon>Pleosporomycetidae</taxon>
        <taxon>Pleosporales</taxon>
        <taxon>Lophiostomataceae</taxon>
        <taxon>Lophiostoma</taxon>
    </lineage>
</organism>
<dbReference type="InterPro" id="IPR053183">
    <property type="entry name" value="ASL1"/>
</dbReference>
<keyword evidence="2" id="KW-0378">Hydrolase</keyword>
<reference evidence="2" key="1">
    <citation type="journal article" date="2020" name="Stud. Mycol.">
        <title>101 Dothideomycetes genomes: a test case for predicting lifestyles and emergence of pathogens.</title>
        <authorList>
            <person name="Haridas S."/>
            <person name="Albert R."/>
            <person name="Binder M."/>
            <person name="Bloem J."/>
            <person name="Labutti K."/>
            <person name="Salamov A."/>
            <person name="Andreopoulos B."/>
            <person name="Baker S."/>
            <person name="Barry K."/>
            <person name="Bills G."/>
            <person name="Bluhm B."/>
            <person name="Cannon C."/>
            <person name="Castanera R."/>
            <person name="Culley D."/>
            <person name="Daum C."/>
            <person name="Ezra D."/>
            <person name="Gonzalez J."/>
            <person name="Henrissat B."/>
            <person name="Kuo A."/>
            <person name="Liang C."/>
            <person name="Lipzen A."/>
            <person name="Lutzoni F."/>
            <person name="Magnuson J."/>
            <person name="Mondo S."/>
            <person name="Nolan M."/>
            <person name="Ohm R."/>
            <person name="Pangilinan J."/>
            <person name="Park H.-J."/>
            <person name="Ramirez L."/>
            <person name="Alfaro M."/>
            <person name="Sun H."/>
            <person name="Tritt A."/>
            <person name="Yoshinaga Y."/>
            <person name="Zwiers L.-H."/>
            <person name="Turgeon B."/>
            <person name="Goodwin S."/>
            <person name="Spatafora J."/>
            <person name="Crous P."/>
            <person name="Grigoriev I."/>
        </authorList>
    </citation>
    <scope>NUCLEOTIDE SEQUENCE</scope>
    <source>
        <strain evidence="2">CBS 122681</strain>
    </source>
</reference>
<dbReference type="EMBL" id="MU004381">
    <property type="protein sequence ID" value="KAF2653437.1"/>
    <property type="molecule type" value="Genomic_DNA"/>
</dbReference>
<dbReference type="Proteomes" id="UP000799324">
    <property type="component" value="Unassembled WGS sequence"/>
</dbReference>
<dbReference type="PANTHER" id="PTHR34154:SF3">
    <property type="entry name" value="ALKALI-SENSITIVE LINKAGE PROTEIN 1"/>
    <property type="match status" value="1"/>
</dbReference>
<evidence type="ECO:0000313" key="3">
    <source>
        <dbReference type="Proteomes" id="UP000799324"/>
    </source>
</evidence>
<dbReference type="InterPro" id="IPR017853">
    <property type="entry name" value="GH"/>
</dbReference>
<name>A0A6A6T294_9PLEO</name>